<dbReference type="SUPFAM" id="SSF56954">
    <property type="entry name" value="Outer membrane efflux proteins (OEP)"/>
    <property type="match status" value="1"/>
</dbReference>
<dbReference type="EMBL" id="VMKP01000001">
    <property type="protein sequence ID" value="TVO66137.1"/>
    <property type="molecule type" value="Genomic_DNA"/>
</dbReference>
<gene>
    <name evidence="10" type="ORF">FPL11_00040</name>
</gene>
<feature type="coiled-coil region" evidence="8">
    <location>
        <begin position="340"/>
        <end position="392"/>
    </location>
</feature>
<dbReference type="Gene3D" id="1.20.1600.10">
    <property type="entry name" value="Outer membrane efflux proteins (OEP)"/>
    <property type="match status" value="1"/>
</dbReference>
<feature type="chain" id="PRO_5022093921" evidence="9">
    <location>
        <begin position="25"/>
        <end position="471"/>
    </location>
</feature>
<dbReference type="NCBIfam" id="TIGR01844">
    <property type="entry name" value="type_I_sec_TolC"/>
    <property type="match status" value="1"/>
</dbReference>
<evidence type="ECO:0000256" key="4">
    <source>
        <dbReference type="ARBA" id="ARBA00022452"/>
    </source>
</evidence>
<organism evidence="10 11">
    <name type="scientific">Spiribacter aquaticus</name>
    <dbReference type="NCBI Taxonomy" id="1935996"/>
    <lineage>
        <taxon>Bacteria</taxon>
        <taxon>Pseudomonadati</taxon>
        <taxon>Pseudomonadota</taxon>
        <taxon>Gammaproteobacteria</taxon>
        <taxon>Chromatiales</taxon>
        <taxon>Ectothiorhodospiraceae</taxon>
        <taxon>Spiribacter</taxon>
    </lineage>
</organism>
<dbReference type="GO" id="GO:1990281">
    <property type="term" value="C:efflux pump complex"/>
    <property type="evidence" value="ECO:0007669"/>
    <property type="project" value="TreeGrafter"/>
</dbReference>
<evidence type="ECO:0000313" key="10">
    <source>
        <dbReference type="EMBL" id="TVO66137.1"/>
    </source>
</evidence>
<comment type="caution">
    <text evidence="10">The sequence shown here is derived from an EMBL/GenBank/DDBJ whole genome shotgun (WGS) entry which is preliminary data.</text>
</comment>
<dbReference type="GO" id="GO:0015288">
    <property type="term" value="F:porin activity"/>
    <property type="evidence" value="ECO:0007669"/>
    <property type="project" value="TreeGrafter"/>
</dbReference>
<keyword evidence="6" id="KW-0472">Membrane</keyword>
<comment type="similarity">
    <text evidence="2">Belongs to the outer membrane factor (OMF) (TC 1.B.17) family.</text>
</comment>
<evidence type="ECO:0000256" key="6">
    <source>
        <dbReference type="ARBA" id="ARBA00023136"/>
    </source>
</evidence>
<evidence type="ECO:0000256" key="9">
    <source>
        <dbReference type="SAM" id="SignalP"/>
    </source>
</evidence>
<keyword evidence="9" id="KW-0732">Signal</keyword>
<sequence>MAPRSTAIMLSLLCALGFATSATAQTPNGDDDGPLGLFQAYQSALDYAPVIDERQSLVDAGEGVVDQAKARRLPNLSLDARYTDARYETGDVRIDPETGTREQFLNTTTKTSYNYGINLTQPIYDRGVSTNLAEARARREVADAELGATRQALAAQVAEAYLRVLRARANRSLAQAEANAYRARWDQMERRLTRGLASQVDVLDARVRFETALSDIAQASNELDAARLGLERLTGRNPDQLLSATPQSMPLSDAPTDGRVAQWLEQAGRSNPTVAVERERLTRASETVSVRRAERFPRVSLEARYSDTNATDQLIQGTDARVLLRLQVPLFSGGGLTAGVDEARARRMAQSAALEDARRQAVIDTRAAVNELRNAQRRIQVSRQALDTAKAQVEASEEGLEVGVRDLVEVLDARAQLFSIRRDLAEAGYDYLIAQVRLKTTTGEFQPTDLRELDQRYLDEVVALAVEGSPD</sequence>
<keyword evidence="11" id="KW-1185">Reference proteome</keyword>
<evidence type="ECO:0000256" key="8">
    <source>
        <dbReference type="SAM" id="Coils"/>
    </source>
</evidence>
<dbReference type="PANTHER" id="PTHR30026">
    <property type="entry name" value="OUTER MEMBRANE PROTEIN TOLC"/>
    <property type="match status" value="1"/>
</dbReference>
<keyword evidence="4" id="KW-1134">Transmembrane beta strand</keyword>
<dbReference type="AlphaFoldDB" id="A0A557RLT4"/>
<dbReference type="GO" id="GO:0015562">
    <property type="term" value="F:efflux transmembrane transporter activity"/>
    <property type="evidence" value="ECO:0007669"/>
    <property type="project" value="InterPro"/>
</dbReference>
<keyword evidence="5" id="KW-0812">Transmembrane</keyword>
<evidence type="ECO:0000256" key="3">
    <source>
        <dbReference type="ARBA" id="ARBA00022448"/>
    </source>
</evidence>
<proteinExistence type="inferred from homology"/>
<dbReference type="InterPro" id="IPR010130">
    <property type="entry name" value="T1SS_OMP_TolC"/>
</dbReference>
<evidence type="ECO:0000313" key="11">
    <source>
        <dbReference type="Proteomes" id="UP000316688"/>
    </source>
</evidence>
<dbReference type="InterPro" id="IPR003423">
    <property type="entry name" value="OMP_efflux"/>
</dbReference>
<keyword evidence="3" id="KW-0813">Transport</keyword>
<keyword evidence="7" id="KW-0998">Cell outer membrane</keyword>
<keyword evidence="8" id="KW-0175">Coiled coil</keyword>
<reference evidence="10 11" key="1">
    <citation type="submission" date="2019-07" db="EMBL/GenBank/DDBJ databases">
        <title>Reclasification of Spiribacter aquaticus.</title>
        <authorList>
            <person name="Leon M.J."/>
            <person name="Sanchez-Porro C."/>
            <person name="Ventosa A."/>
        </authorList>
    </citation>
    <scope>NUCLEOTIDE SEQUENCE [LARGE SCALE GENOMIC DNA]</scope>
    <source>
        <strain evidence="10 11">SP30</strain>
    </source>
</reference>
<name>A0A557RLT4_9GAMM</name>
<evidence type="ECO:0000256" key="1">
    <source>
        <dbReference type="ARBA" id="ARBA00004442"/>
    </source>
</evidence>
<evidence type="ECO:0000256" key="7">
    <source>
        <dbReference type="ARBA" id="ARBA00023237"/>
    </source>
</evidence>
<dbReference type="PANTHER" id="PTHR30026:SF20">
    <property type="entry name" value="OUTER MEMBRANE PROTEIN TOLC"/>
    <property type="match status" value="1"/>
</dbReference>
<comment type="subcellular location">
    <subcellularLocation>
        <location evidence="1">Cell outer membrane</location>
    </subcellularLocation>
</comment>
<evidence type="ECO:0000256" key="5">
    <source>
        <dbReference type="ARBA" id="ARBA00022692"/>
    </source>
</evidence>
<accession>A0A557RLT4</accession>
<dbReference type="InterPro" id="IPR051906">
    <property type="entry name" value="TolC-like"/>
</dbReference>
<protein>
    <submittedName>
        <fullName evidence="10">TolC family outer membrane protein</fullName>
    </submittedName>
</protein>
<dbReference type="Proteomes" id="UP000316688">
    <property type="component" value="Unassembled WGS sequence"/>
</dbReference>
<feature type="signal peptide" evidence="9">
    <location>
        <begin position="1"/>
        <end position="24"/>
    </location>
</feature>
<dbReference type="Pfam" id="PF02321">
    <property type="entry name" value="OEP"/>
    <property type="match status" value="2"/>
</dbReference>
<evidence type="ECO:0000256" key="2">
    <source>
        <dbReference type="ARBA" id="ARBA00007613"/>
    </source>
</evidence>
<dbReference type="GO" id="GO:0009279">
    <property type="term" value="C:cell outer membrane"/>
    <property type="evidence" value="ECO:0007669"/>
    <property type="project" value="UniProtKB-SubCell"/>
</dbReference>